<reference evidence="3" key="1">
    <citation type="journal article" date="2017" name="Genome Biol.">
        <title>Comparative genomics reveals high biological diversity and specific adaptations in the industrially and medically important fungal genus Aspergillus.</title>
        <authorList>
            <person name="de Vries R.P."/>
            <person name="Riley R."/>
            <person name="Wiebenga A."/>
            <person name="Aguilar-Osorio G."/>
            <person name="Amillis S."/>
            <person name="Uchima C.A."/>
            <person name="Anderluh G."/>
            <person name="Asadollahi M."/>
            <person name="Askin M."/>
            <person name="Barry K."/>
            <person name="Battaglia E."/>
            <person name="Bayram O."/>
            <person name="Benocci T."/>
            <person name="Braus-Stromeyer S.A."/>
            <person name="Caldana C."/>
            <person name="Canovas D."/>
            <person name="Cerqueira G.C."/>
            <person name="Chen F."/>
            <person name="Chen W."/>
            <person name="Choi C."/>
            <person name="Clum A."/>
            <person name="Dos Santos R.A."/>
            <person name="Damasio A.R."/>
            <person name="Diallinas G."/>
            <person name="Emri T."/>
            <person name="Fekete E."/>
            <person name="Flipphi M."/>
            <person name="Freyberg S."/>
            <person name="Gallo A."/>
            <person name="Gournas C."/>
            <person name="Habgood R."/>
            <person name="Hainaut M."/>
            <person name="Harispe M.L."/>
            <person name="Henrissat B."/>
            <person name="Hilden K.S."/>
            <person name="Hope R."/>
            <person name="Hossain A."/>
            <person name="Karabika E."/>
            <person name="Karaffa L."/>
            <person name="Karanyi Z."/>
            <person name="Krasevec N."/>
            <person name="Kuo A."/>
            <person name="Kusch H."/>
            <person name="LaButti K."/>
            <person name="Lagendijk E.L."/>
            <person name="Lapidus A."/>
            <person name="Levasseur A."/>
            <person name="Lindquist E."/>
            <person name="Lipzen A."/>
            <person name="Logrieco A.F."/>
            <person name="MacCabe A."/>
            <person name="Maekelae M.R."/>
            <person name="Malavazi I."/>
            <person name="Melin P."/>
            <person name="Meyer V."/>
            <person name="Mielnichuk N."/>
            <person name="Miskei M."/>
            <person name="Molnar A.P."/>
            <person name="Mule G."/>
            <person name="Ngan C.Y."/>
            <person name="Orejas M."/>
            <person name="Orosz E."/>
            <person name="Ouedraogo J.P."/>
            <person name="Overkamp K.M."/>
            <person name="Park H.-S."/>
            <person name="Perrone G."/>
            <person name="Piumi F."/>
            <person name="Punt P.J."/>
            <person name="Ram A.F."/>
            <person name="Ramon A."/>
            <person name="Rauscher S."/>
            <person name="Record E."/>
            <person name="Riano-Pachon D.M."/>
            <person name="Robert V."/>
            <person name="Roehrig J."/>
            <person name="Ruller R."/>
            <person name="Salamov A."/>
            <person name="Salih N.S."/>
            <person name="Samson R.A."/>
            <person name="Sandor E."/>
            <person name="Sanguinetti M."/>
            <person name="Schuetze T."/>
            <person name="Sepcic K."/>
            <person name="Shelest E."/>
            <person name="Sherlock G."/>
            <person name="Sophianopoulou V."/>
            <person name="Squina F.M."/>
            <person name="Sun H."/>
            <person name="Susca A."/>
            <person name="Todd R.B."/>
            <person name="Tsang A."/>
            <person name="Unkles S.E."/>
            <person name="van de Wiele N."/>
            <person name="van Rossen-Uffink D."/>
            <person name="Oliveira J.V."/>
            <person name="Vesth T.C."/>
            <person name="Visser J."/>
            <person name="Yu J.-H."/>
            <person name="Zhou M."/>
            <person name="Andersen M.R."/>
            <person name="Archer D.B."/>
            <person name="Baker S.E."/>
            <person name="Benoit I."/>
            <person name="Brakhage A.A."/>
            <person name="Braus G.H."/>
            <person name="Fischer R."/>
            <person name="Frisvad J.C."/>
            <person name="Goldman G.H."/>
            <person name="Houbraken J."/>
            <person name="Oakley B."/>
            <person name="Pocsi I."/>
            <person name="Scazzocchio C."/>
            <person name="Seiboth B."/>
            <person name="vanKuyk P.A."/>
            <person name="Wortman J."/>
            <person name="Dyer P.S."/>
            <person name="Grigoriev I.V."/>
        </authorList>
    </citation>
    <scope>NUCLEOTIDE SEQUENCE [LARGE SCALE GENOMIC DNA]</scope>
    <source>
        <strain evidence="3">CBS 101740 / IMI 381727 / IBT 21946</strain>
    </source>
</reference>
<proteinExistence type="predicted"/>
<protein>
    <recommendedName>
        <fullName evidence="4">Secreted protein</fullName>
    </recommendedName>
</protein>
<evidence type="ECO:0008006" key="4">
    <source>
        <dbReference type="Google" id="ProtNLM"/>
    </source>
</evidence>
<dbReference type="AlphaFoldDB" id="A0A1L9UXZ1"/>
<keyword evidence="3" id="KW-1185">Reference proteome</keyword>
<dbReference type="RefSeq" id="XP_067483709.1">
    <property type="nucleotide sequence ID" value="XM_067624476.1"/>
</dbReference>
<dbReference type="EMBL" id="KV878680">
    <property type="protein sequence ID" value="OJJ76462.1"/>
    <property type="molecule type" value="Genomic_DNA"/>
</dbReference>
<dbReference type="VEuPathDB" id="FungiDB:ASPBRDRAFT_409890"/>
<organism evidence="2 3">
    <name type="scientific">Aspergillus brasiliensis (strain CBS 101740 / IMI 381727 / IBT 21946)</name>
    <dbReference type="NCBI Taxonomy" id="767769"/>
    <lineage>
        <taxon>Eukaryota</taxon>
        <taxon>Fungi</taxon>
        <taxon>Dikarya</taxon>
        <taxon>Ascomycota</taxon>
        <taxon>Pezizomycotina</taxon>
        <taxon>Eurotiomycetes</taxon>
        <taxon>Eurotiomycetidae</taxon>
        <taxon>Eurotiales</taxon>
        <taxon>Aspergillaceae</taxon>
        <taxon>Aspergillus</taxon>
        <taxon>Aspergillus subgen. Circumdati</taxon>
    </lineage>
</organism>
<evidence type="ECO:0000313" key="3">
    <source>
        <dbReference type="Proteomes" id="UP000184499"/>
    </source>
</evidence>
<dbReference type="Proteomes" id="UP000184499">
    <property type="component" value="Unassembled WGS sequence"/>
</dbReference>
<accession>A0A1L9UXZ1</accession>
<name>A0A1L9UXZ1_ASPBC</name>
<sequence length="122" mass="12959">MMSARHLVSSFFSSLSVLLHRHPEPTSDCPRDSPSSFPLVGCLGSLVTGQLRGQANRVGGEGGLHARALLSANLTYSASLYRHSLARIEISLGNCPIHGSIPRRRRGGRECVGSSGIASVSY</sequence>
<evidence type="ECO:0000313" key="2">
    <source>
        <dbReference type="EMBL" id="OJJ76462.1"/>
    </source>
</evidence>
<feature type="signal peptide" evidence="1">
    <location>
        <begin position="1"/>
        <end position="20"/>
    </location>
</feature>
<gene>
    <name evidence="2" type="ORF">ASPBRDRAFT_409890</name>
</gene>
<dbReference type="GeneID" id="93576964"/>
<feature type="chain" id="PRO_5009887806" description="Secreted protein" evidence="1">
    <location>
        <begin position="21"/>
        <end position="122"/>
    </location>
</feature>
<keyword evidence="1" id="KW-0732">Signal</keyword>
<evidence type="ECO:0000256" key="1">
    <source>
        <dbReference type="SAM" id="SignalP"/>
    </source>
</evidence>